<dbReference type="PANTHER" id="PTHR34875:SF6">
    <property type="entry name" value="UPF0237 PROTEIN MJ1558"/>
    <property type="match status" value="1"/>
</dbReference>
<reference evidence="2" key="1">
    <citation type="submission" date="2021-01" db="EMBL/GenBank/DDBJ databases">
        <title>Whole genome shotgun sequence of Rugosimonospora africana NBRC 104875.</title>
        <authorList>
            <person name="Komaki H."/>
            <person name="Tamura T."/>
        </authorList>
    </citation>
    <scope>NUCLEOTIDE SEQUENCE</scope>
    <source>
        <strain evidence="2">NBRC 104875</strain>
    </source>
</reference>
<feature type="domain" description="ACT" evidence="1">
    <location>
        <begin position="98"/>
        <end position="171"/>
    </location>
</feature>
<dbReference type="Gene3D" id="3.30.70.260">
    <property type="match status" value="2"/>
</dbReference>
<name>A0A8J3R175_9ACTN</name>
<keyword evidence="3" id="KW-1185">Reference proteome</keyword>
<dbReference type="AlphaFoldDB" id="A0A8J3R175"/>
<gene>
    <name evidence="2" type="ORF">Raf01_92920</name>
</gene>
<dbReference type="PROSITE" id="PS51671">
    <property type="entry name" value="ACT"/>
    <property type="match status" value="2"/>
</dbReference>
<proteinExistence type="predicted"/>
<evidence type="ECO:0000313" key="2">
    <source>
        <dbReference type="EMBL" id="GIH21120.1"/>
    </source>
</evidence>
<protein>
    <submittedName>
        <fullName evidence="2">Amino acid-binding protein</fullName>
    </submittedName>
</protein>
<evidence type="ECO:0000259" key="1">
    <source>
        <dbReference type="PROSITE" id="PS51671"/>
    </source>
</evidence>
<dbReference type="Proteomes" id="UP000642748">
    <property type="component" value="Unassembled WGS sequence"/>
</dbReference>
<feature type="domain" description="ACT" evidence="1">
    <location>
        <begin position="11"/>
        <end position="86"/>
    </location>
</feature>
<comment type="caution">
    <text evidence="2">The sequence shown here is derived from an EMBL/GenBank/DDBJ whole genome shotgun (WGS) entry which is preliminary data.</text>
</comment>
<dbReference type="InterPro" id="IPR002912">
    <property type="entry name" value="ACT_dom"/>
</dbReference>
<dbReference type="EMBL" id="BONZ01000117">
    <property type="protein sequence ID" value="GIH21120.1"/>
    <property type="molecule type" value="Genomic_DNA"/>
</dbReference>
<dbReference type="InterPro" id="IPR045865">
    <property type="entry name" value="ACT-like_dom_sf"/>
</dbReference>
<dbReference type="Pfam" id="PF13740">
    <property type="entry name" value="ACT_6"/>
    <property type="match status" value="2"/>
</dbReference>
<dbReference type="SUPFAM" id="SSF55021">
    <property type="entry name" value="ACT-like"/>
    <property type="match status" value="2"/>
</dbReference>
<sequence>MRQTTQVNELAITVVGRDRPGIIADVSAALSRLGLNLTDSTMTLLRGHFAMTLICVGEVDESDVLGMLEPLTADGGLLATAHRVPPEPSGANTGAPYTLLVHGADRLGIVAAVTGVMAEIGGNVTDLTTRLSGTLYLLSAEIDLPSSADFDELLTKLDEVADRLGVEVSLRSGDADVL</sequence>
<accession>A0A8J3R175</accession>
<evidence type="ECO:0000313" key="3">
    <source>
        <dbReference type="Proteomes" id="UP000642748"/>
    </source>
</evidence>
<organism evidence="2 3">
    <name type="scientific">Rugosimonospora africana</name>
    <dbReference type="NCBI Taxonomy" id="556532"/>
    <lineage>
        <taxon>Bacteria</taxon>
        <taxon>Bacillati</taxon>
        <taxon>Actinomycetota</taxon>
        <taxon>Actinomycetes</taxon>
        <taxon>Micromonosporales</taxon>
        <taxon>Micromonosporaceae</taxon>
        <taxon>Rugosimonospora</taxon>
    </lineage>
</organism>
<dbReference type="PANTHER" id="PTHR34875">
    <property type="entry name" value="UPF0237 PROTEIN MJ1558"/>
    <property type="match status" value="1"/>
</dbReference>
<dbReference type="InterPro" id="IPR050990">
    <property type="entry name" value="UPF0237/GcvR_regulator"/>
</dbReference>